<dbReference type="GO" id="GO:0006208">
    <property type="term" value="P:pyrimidine nucleobase catabolic process"/>
    <property type="evidence" value="ECO:0007669"/>
    <property type="project" value="UniProtKB-ARBA"/>
</dbReference>
<evidence type="ECO:0000256" key="1">
    <source>
        <dbReference type="ARBA" id="ARBA00001947"/>
    </source>
</evidence>
<evidence type="ECO:0000256" key="5">
    <source>
        <dbReference type="ARBA" id="ARBA00022801"/>
    </source>
</evidence>
<keyword evidence="5" id="KW-0378">Hydrolase</keyword>
<evidence type="ECO:0000256" key="3">
    <source>
        <dbReference type="ARBA" id="ARBA00011881"/>
    </source>
</evidence>
<dbReference type="Gene3D" id="2.30.40.10">
    <property type="entry name" value="Urease, subunit C, domain 1"/>
    <property type="match status" value="1"/>
</dbReference>
<evidence type="ECO:0000313" key="12">
    <source>
        <dbReference type="EMBL" id="MFH4974364.1"/>
    </source>
</evidence>
<dbReference type="Gene3D" id="3.20.20.140">
    <property type="entry name" value="Metal-dependent hydrolases"/>
    <property type="match status" value="1"/>
</dbReference>
<dbReference type="InterPro" id="IPR032466">
    <property type="entry name" value="Metal_Hydrolase"/>
</dbReference>
<dbReference type="InterPro" id="IPR011059">
    <property type="entry name" value="Metal-dep_hydrolase_composite"/>
</dbReference>
<evidence type="ECO:0000313" key="13">
    <source>
        <dbReference type="Proteomes" id="UP001608902"/>
    </source>
</evidence>
<dbReference type="PANTHER" id="PTHR11647">
    <property type="entry name" value="HYDRANTOINASE/DIHYDROPYRIMIDINASE FAMILY MEMBER"/>
    <property type="match status" value="1"/>
</dbReference>
<dbReference type="GO" id="GO:0046872">
    <property type="term" value="F:metal ion binding"/>
    <property type="evidence" value="ECO:0007669"/>
    <property type="project" value="UniProtKB-KW"/>
</dbReference>
<dbReference type="NCBIfam" id="TIGR02033">
    <property type="entry name" value="D-hydantoinase"/>
    <property type="match status" value="1"/>
</dbReference>
<evidence type="ECO:0000256" key="9">
    <source>
        <dbReference type="PIRSR" id="PIRSR611778-50"/>
    </source>
</evidence>
<proteinExistence type="inferred from homology"/>
<dbReference type="FunFam" id="3.20.20.140:FF:000001">
    <property type="entry name" value="Dihydropyrimidinase like 3"/>
    <property type="match status" value="1"/>
</dbReference>
<dbReference type="InterPro" id="IPR006680">
    <property type="entry name" value="Amidohydro-rel"/>
</dbReference>
<name>A0ABD6E870_9BILA</name>
<feature type="domain" description="Amidohydrolase-related" evidence="11">
    <location>
        <begin position="51"/>
        <end position="438"/>
    </location>
</feature>
<dbReference type="SUPFAM" id="SSF51338">
    <property type="entry name" value="Composite domain of metallo-dependent hydrolases"/>
    <property type="match status" value="1"/>
</dbReference>
<dbReference type="CDD" id="cd01314">
    <property type="entry name" value="D-HYD"/>
    <property type="match status" value="1"/>
</dbReference>
<dbReference type="Pfam" id="PF01979">
    <property type="entry name" value="Amidohydro_1"/>
    <property type="match status" value="1"/>
</dbReference>
<keyword evidence="4" id="KW-0479">Metal-binding</keyword>
<evidence type="ECO:0000259" key="11">
    <source>
        <dbReference type="Pfam" id="PF01979"/>
    </source>
</evidence>
<dbReference type="Proteomes" id="UP001608902">
    <property type="component" value="Unassembled WGS sequence"/>
</dbReference>
<dbReference type="EC" id="3.5.2.2" evidence="8"/>
<comment type="similarity">
    <text evidence="2">Belongs to the metallo-dependent hydrolases superfamily. Hydantoinase/dihydropyrimidinase family.</text>
</comment>
<dbReference type="AlphaFoldDB" id="A0ABD6E870"/>
<comment type="cofactor">
    <cofactor evidence="1">
        <name>Zn(2+)</name>
        <dbReference type="ChEBI" id="CHEBI:29105"/>
    </cofactor>
</comment>
<feature type="compositionally biased region" description="Low complexity" evidence="10">
    <location>
        <begin position="506"/>
        <end position="533"/>
    </location>
</feature>
<dbReference type="InterPro" id="IPR011778">
    <property type="entry name" value="Hydantoinase/dihydroPyrase"/>
</dbReference>
<keyword evidence="13" id="KW-1185">Reference proteome</keyword>
<dbReference type="SUPFAM" id="SSF51556">
    <property type="entry name" value="Metallo-dependent hydrolases"/>
    <property type="match status" value="1"/>
</dbReference>
<evidence type="ECO:0000256" key="10">
    <source>
        <dbReference type="SAM" id="MobiDB-lite"/>
    </source>
</evidence>
<comment type="PTM">
    <text evidence="9">Carbamylation allows a single lysine to coordinate two divalent metal cations.</text>
</comment>
<dbReference type="GO" id="GO:0004157">
    <property type="term" value="F:dihydropyrimidinase activity"/>
    <property type="evidence" value="ECO:0007669"/>
    <property type="project" value="UniProtKB-EC"/>
</dbReference>
<evidence type="ECO:0000256" key="2">
    <source>
        <dbReference type="ARBA" id="ARBA00008829"/>
    </source>
</evidence>
<evidence type="ECO:0000256" key="6">
    <source>
        <dbReference type="ARBA" id="ARBA00022833"/>
    </source>
</evidence>
<feature type="region of interest" description="Disordered" evidence="10">
    <location>
        <begin position="483"/>
        <end position="533"/>
    </location>
</feature>
<comment type="catalytic activity">
    <reaction evidence="7">
        <text>5,6-dihydrouracil + H2O = 3-(carbamoylamino)propanoate + H(+)</text>
        <dbReference type="Rhea" id="RHEA:16121"/>
        <dbReference type="ChEBI" id="CHEBI:11892"/>
        <dbReference type="ChEBI" id="CHEBI:15377"/>
        <dbReference type="ChEBI" id="CHEBI:15378"/>
        <dbReference type="ChEBI" id="CHEBI:15901"/>
        <dbReference type="EC" id="3.5.2.2"/>
    </reaction>
</comment>
<dbReference type="EMBL" id="JBGFUD010000363">
    <property type="protein sequence ID" value="MFH4974364.1"/>
    <property type="molecule type" value="Genomic_DNA"/>
</dbReference>
<evidence type="ECO:0000256" key="7">
    <source>
        <dbReference type="ARBA" id="ARBA00036696"/>
    </source>
</evidence>
<feature type="modified residue" description="N6-carboxylysine" evidence="9">
    <location>
        <position position="153"/>
    </location>
</feature>
<organism evidence="12 13">
    <name type="scientific">Gnathostoma spinigerum</name>
    <dbReference type="NCBI Taxonomy" id="75299"/>
    <lineage>
        <taxon>Eukaryota</taxon>
        <taxon>Metazoa</taxon>
        <taxon>Ecdysozoa</taxon>
        <taxon>Nematoda</taxon>
        <taxon>Chromadorea</taxon>
        <taxon>Rhabditida</taxon>
        <taxon>Spirurina</taxon>
        <taxon>Gnathostomatomorpha</taxon>
        <taxon>Gnathostomatoidea</taxon>
        <taxon>Gnathostomatidae</taxon>
        <taxon>Gnathostoma</taxon>
    </lineage>
</organism>
<comment type="subunit">
    <text evidence="3">Homotetramer.</text>
</comment>
<evidence type="ECO:0000256" key="4">
    <source>
        <dbReference type="ARBA" id="ARBA00022723"/>
    </source>
</evidence>
<comment type="caution">
    <text evidence="12">The sequence shown here is derived from an EMBL/GenBank/DDBJ whole genome shotgun (WGS) entry which is preliminary data.</text>
</comment>
<gene>
    <name evidence="12" type="ORF">AB6A40_001073</name>
</gene>
<reference evidence="12 13" key="1">
    <citation type="submission" date="2024-08" db="EMBL/GenBank/DDBJ databases">
        <title>Gnathostoma spinigerum genome.</title>
        <authorList>
            <person name="Gonzalez-Bertolin B."/>
            <person name="Monzon S."/>
            <person name="Zaballos A."/>
            <person name="Jimenez P."/>
            <person name="Dekumyoy P."/>
            <person name="Varona S."/>
            <person name="Cuesta I."/>
            <person name="Sumanam S."/>
            <person name="Adisakwattana P."/>
            <person name="Gasser R.B."/>
            <person name="Hernandez-Gonzalez A."/>
            <person name="Young N.D."/>
            <person name="Perteguer M.J."/>
        </authorList>
    </citation>
    <scope>NUCLEOTIDE SEQUENCE [LARGE SCALE GENOMIC DNA]</scope>
    <source>
        <strain evidence="12">AL3</strain>
        <tissue evidence="12">Liver</tissue>
    </source>
</reference>
<keyword evidence="6" id="KW-0862">Zinc</keyword>
<accession>A0ABD6E870</accession>
<evidence type="ECO:0000256" key="8">
    <source>
        <dbReference type="ARBA" id="ARBA00039113"/>
    </source>
</evidence>
<dbReference type="PANTHER" id="PTHR11647:SF1">
    <property type="entry name" value="COLLAPSIN RESPONSE MEDIATOR PROTEIN"/>
    <property type="match status" value="1"/>
</dbReference>
<protein>
    <recommendedName>
        <fullName evidence="8">dihydropyrimidinase</fullName>
        <ecNumber evidence="8">3.5.2.2</ecNumber>
    </recommendedName>
</protein>
<sequence length="533" mass="58360">MSILIKNGTVVNCESIIKGDVLIENGIITAVGTNVKCPDGNVRVIDASGRYIMPGGIDPHTHLQSSFMGVETADDFFTGSKAALAGGTTMLIDLAIPEKDDSIIETYKKWRSMADSKVCCDYGLSVALTTWNPKTCSDMETLTKPEYGINSFKFFLAFSGTYMVDDGQFYQGLRRCSELGALAKVHAENGHVIKARQEELLKKGITGPEGHIQSRPEALEEEATDRACILASHANCPLYVANVMSKGALRAMVRQRHRGKLVFGETVAAALVLDGSHYFDKDWYHAASYVRSPPFSLDKKTPSVLVDSLASGQLHLVGSDHCTYNRKQREIGANDFTRIPNGTNGIEERLSVVWETGVRCGRIDPMQFVSITSANAAKFHNIYPRKGCIAVGSDADIIIWDGSATRTISVKTHHQASDMNIFEGMQLHGVCVMTILHGIIVYENGHLSVEAGNGKFIPLPVNSPYCFATIDVREKQRMPKIVHREGDLPYESSSTESLRLGRKRSNSMTATASTSTSTSSSIKSYLSSYRHAE</sequence>
<dbReference type="InterPro" id="IPR050378">
    <property type="entry name" value="Metallo-dep_Hydrolases_sf"/>
</dbReference>